<organism evidence="2 3">
    <name type="scientific">Thalassiosira oceanica</name>
    <name type="common">Marine diatom</name>
    <dbReference type="NCBI Taxonomy" id="159749"/>
    <lineage>
        <taxon>Eukaryota</taxon>
        <taxon>Sar</taxon>
        <taxon>Stramenopiles</taxon>
        <taxon>Ochrophyta</taxon>
        <taxon>Bacillariophyta</taxon>
        <taxon>Coscinodiscophyceae</taxon>
        <taxon>Thalassiosirophycidae</taxon>
        <taxon>Thalassiosirales</taxon>
        <taxon>Thalassiosiraceae</taxon>
        <taxon>Thalassiosira</taxon>
    </lineage>
</organism>
<keyword evidence="3" id="KW-1185">Reference proteome</keyword>
<gene>
    <name evidence="2" type="ORF">THAOC_07471</name>
</gene>
<sequence>MLTNLMRGYDAGGGKEALVAAKMGLRGNKDEASRSDAGHGSGSLSDGNEGKGTEMGLAYKCGQKRPFGDEDPLLQGRKKVKEVRQQQSQDDDRLPCLMQAAMVKTPNCSFDYEPHFDVKVSDSFFDDRGAARSTLNQESSLPTFNTAANVITTAQSRPPFSLENLIEATSSKDSKSSDNDMMHQPAQLSAPQPYQSTSTFDQGSYSAMLQLPRSLGALSVSDFSTHLNMIKTAILRDIKTTSSEEDTVHKICTLQSWAKFIATRPMKEE</sequence>
<dbReference type="EMBL" id="AGNL01007615">
    <property type="protein sequence ID" value="EJK71121.1"/>
    <property type="molecule type" value="Genomic_DNA"/>
</dbReference>
<proteinExistence type="predicted"/>
<feature type="compositionally biased region" description="Basic and acidic residues" evidence="1">
    <location>
        <begin position="170"/>
        <end position="181"/>
    </location>
</feature>
<feature type="region of interest" description="Disordered" evidence="1">
    <location>
        <begin position="169"/>
        <end position="199"/>
    </location>
</feature>
<feature type="compositionally biased region" description="Polar residues" evidence="1">
    <location>
        <begin position="186"/>
        <end position="199"/>
    </location>
</feature>
<accession>K0TCD7</accession>
<feature type="region of interest" description="Disordered" evidence="1">
    <location>
        <begin position="27"/>
        <end position="92"/>
    </location>
</feature>
<dbReference type="AlphaFoldDB" id="K0TCD7"/>
<name>K0TCD7_THAOC</name>
<evidence type="ECO:0000256" key="1">
    <source>
        <dbReference type="SAM" id="MobiDB-lite"/>
    </source>
</evidence>
<evidence type="ECO:0000313" key="3">
    <source>
        <dbReference type="Proteomes" id="UP000266841"/>
    </source>
</evidence>
<protein>
    <submittedName>
        <fullName evidence="2">Uncharacterized protein</fullName>
    </submittedName>
</protein>
<dbReference type="Proteomes" id="UP000266841">
    <property type="component" value="Unassembled WGS sequence"/>
</dbReference>
<feature type="compositionally biased region" description="Basic and acidic residues" evidence="1">
    <location>
        <begin position="27"/>
        <end position="37"/>
    </location>
</feature>
<reference evidence="2 3" key="1">
    <citation type="journal article" date="2012" name="Genome Biol.">
        <title>Genome and low-iron response of an oceanic diatom adapted to chronic iron limitation.</title>
        <authorList>
            <person name="Lommer M."/>
            <person name="Specht M."/>
            <person name="Roy A.S."/>
            <person name="Kraemer L."/>
            <person name="Andreson R."/>
            <person name="Gutowska M.A."/>
            <person name="Wolf J."/>
            <person name="Bergner S.V."/>
            <person name="Schilhabel M.B."/>
            <person name="Klostermeier U.C."/>
            <person name="Beiko R.G."/>
            <person name="Rosenstiel P."/>
            <person name="Hippler M."/>
            <person name="Laroche J."/>
        </authorList>
    </citation>
    <scope>NUCLEOTIDE SEQUENCE [LARGE SCALE GENOMIC DNA]</scope>
    <source>
        <strain evidence="2 3">CCMP1005</strain>
    </source>
</reference>
<comment type="caution">
    <text evidence="2">The sequence shown here is derived from an EMBL/GenBank/DDBJ whole genome shotgun (WGS) entry which is preliminary data.</text>
</comment>
<evidence type="ECO:0000313" key="2">
    <source>
        <dbReference type="EMBL" id="EJK71121.1"/>
    </source>
</evidence>